<sequence length="266" mass="28832">MKKVFISADIEGVTDVVSWGETVPDGHMYAEAARQMSLEVAAACRGAFAAGAEEIIVRDGHDNAMNIDHNLLPRGVKLIRGWGGTLLSMLEGLDETFDGVIYIGYHSEAGSDKNPLAHTSCYPKLDHVWINGERMSEFMKNSYNAAKLGVPVVFISGDEAICDHAKKYIPQIGTVAVKKGVGDSVMSIHPADACDLIEEGVKTAIAGKMGGHIAIPDEITLRIEYQKHADALGASSYPGVELISEKIVEYKTNDVTEMVRAYNYMV</sequence>
<dbReference type="Gene3D" id="3.30.1360.130">
    <property type="entry name" value="Dipeptide transport protein"/>
    <property type="match status" value="1"/>
</dbReference>
<dbReference type="Gene3D" id="3.40.50.10780">
    <property type="entry name" value="Dipeptide transport protein"/>
    <property type="match status" value="1"/>
</dbReference>
<comment type="caution">
    <text evidence="3">The sequence shown here is derived from an EMBL/GenBank/DDBJ whole genome shotgun (WGS) entry which is preliminary data.</text>
</comment>
<dbReference type="Pfam" id="PF04951">
    <property type="entry name" value="Peptidase_M55"/>
    <property type="match status" value="1"/>
</dbReference>
<dbReference type="InterPro" id="IPR036177">
    <property type="entry name" value="Peptidase_M55_sf"/>
</dbReference>
<evidence type="ECO:0000256" key="2">
    <source>
        <dbReference type="PIRSR" id="PIRSR015853-2"/>
    </source>
</evidence>
<feature type="binding site" evidence="2">
    <location>
        <position position="11"/>
    </location>
    <ligand>
        <name>Zn(2+)</name>
        <dbReference type="ChEBI" id="CHEBI:29105"/>
        <label>1</label>
    </ligand>
</feature>
<feature type="binding site" evidence="2">
    <location>
        <position position="9"/>
    </location>
    <ligand>
        <name>Zn(2+)</name>
        <dbReference type="ChEBI" id="CHEBI:29105"/>
        <label>1</label>
    </ligand>
</feature>
<evidence type="ECO:0000313" key="4">
    <source>
        <dbReference type="Proteomes" id="UP000824091"/>
    </source>
</evidence>
<reference evidence="3" key="2">
    <citation type="journal article" date="2021" name="PeerJ">
        <title>Extensive microbial diversity within the chicken gut microbiome revealed by metagenomics and culture.</title>
        <authorList>
            <person name="Gilroy R."/>
            <person name="Ravi A."/>
            <person name="Getino M."/>
            <person name="Pursley I."/>
            <person name="Horton D.L."/>
            <person name="Alikhan N.F."/>
            <person name="Baker D."/>
            <person name="Gharbi K."/>
            <person name="Hall N."/>
            <person name="Watson M."/>
            <person name="Adriaenssens E.M."/>
            <person name="Foster-Nyarko E."/>
            <person name="Jarju S."/>
            <person name="Secka A."/>
            <person name="Antonio M."/>
            <person name="Oren A."/>
            <person name="Chaudhuri R.R."/>
            <person name="La Ragione R."/>
            <person name="Hildebrand F."/>
            <person name="Pallen M.J."/>
        </authorList>
    </citation>
    <scope>NUCLEOTIDE SEQUENCE</scope>
    <source>
        <strain evidence="3">11300</strain>
    </source>
</reference>
<reference evidence="3" key="1">
    <citation type="submission" date="2020-10" db="EMBL/GenBank/DDBJ databases">
        <authorList>
            <person name="Gilroy R."/>
        </authorList>
    </citation>
    <scope>NUCLEOTIDE SEQUENCE</scope>
    <source>
        <strain evidence="3">11300</strain>
    </source>
</reference>
<dbReference type="EMBL" id="DVMO01000035">
    <property type="protein sequence ID" value="HIU27151.1"/>
    <property type="molecule type" value="Genomic_DNA"/>
</dbReference>
<feature type="binding site" evidence="2">
    <location>
        <position position="9"/>
    </location>
    <ligand>
        <name>Zn(2+)</name>
        <dbReference type="ChEBI" id="CHEBI:29105"/>
        <label>2</label>
    </ligand>
</feature>
<accession>A0A9D1I2G8</accession>
<feature type="active site" description="Nucleophile" evidence="1">
    <location>
        <position position="118"/>
    </location>
</feature>
<protein>
    <submittedName>
        <fullName evidence="3">M55 family metallopeptidase</fullName>
    </submittedName>
</protein>
<dbReference type="SUPFAM" id="SSF63992">
    <property type="entry name" value="Dipeptide transport protein"/>
    <property type="match status" value="1"/>
</dbReference>
<feature type="binding site" evidence="2">
    <location>
        <position position="106"/>
    </location>
    <ligand>
        <name>Zn(2+)</name>
        <dbReference type="ChEBI" id="CHEBI:29105"/>
        <label>2</label>
    </ligand>
</feature>
<dbReference type="GO" id="GO:0046872">
    <property type="term" value="F:metal ion binding"/>
    <property type="evidence" value="ECO:0007669"/>
    <property type="project" value="UniProtKB-KW"/>
</dbReference>
<dbReference type="InterPro" id="IPR007035">
    <property type="entry name" value="Peptidase_M55"/>
</dbReference>
<dbReference type="Proteomes" id="UP000824091">
    <property type="component" value="Unassembled WGS sequence"/>
</dbReference>
<feature type="binding site" evidence="2">
    <location>
        <position position="61"/>
    </location>
    <ligand>
        <name>Zn(2+)</name>
        <dbReference type="ChEBI" id="CHEBI:29105"/>
        <label>2</label>
    </ligand>
</feature>
<evidence type="ECO:0000256" key="1">
    <source>
        <dbReference type="PIRSR" id="PIRSR015853-1"/>
    </source>
</evidence>
<name>A0A9D1I2G8_9FIRM</name>
<dbReference type="AlphaFoldDB" id="A0A9D1I2G8"/>
<organism evidence="3 4">
    <name type="scientific">Candidatus Fimisoma avicola</name>
    <dbReference type="NCBI Taxonomy" id="2840826"/>
    <lineage>
        <taxon>Bacteria</taxon>
        <taxon>Bacillati</taxon>
        <taxon>Bacillota</taxon>
        <taxon>Clostridia</taxon>
        <taxon>Eubacteriales</taxon>
        <taxon>Candidatus Fimisoma</taxon>
    </lineage>
</organism>
<keyword evidence="2" id="KW-0862">Zinc</keyword>
<keyword evidence="2" id="KW-0479">Metal-binding</keyword>
<dbReference type="InterPro" id="IPR027476">
    <property type="entry name" value="DppA_N"/>
</dbReference>
<proteinExistence type="predicted"/>
<feature type="binding site" evidence="2">
    <location>
        <position position="137"/>
    </location>
    <ligand>
        <name>Zn(2+)</name>
        <dbReference type="ChEBI" id="CHEBI:29105"/>
        <label>2</label>
    </ligand>
</feature>
<gene>
    <name evidence="3" type="ORF">IAD16_02065</name>
</gene>
<dbReference type="PIRSF" id="PIRSF015853">
    <property type="entry name" value="Pep_DppA"/>
    <property type="match status" value="1"/>
</dbReference>
<evidence type="ECO:0000313" key="3">
    <source>
        <dbReference type="EMBL" id="HIU27151.1"/>
    </source>
</evidence>